<evidence type="ECO:0000256" key="4">
    <source>
        <dbReference type="PROSITE-ProRule" id="PRU00335"/>
    </source>
</evidence>
<dbReference type="InterPro" id="IPR001647">
    <property type="entry name" value="HTH_TetR"/>
</dbReference>
<dbReference type="Proteomes" id="UP000293638">
    <property type="component" value="Unassembled WGS sequence"/>
</dbReference>
<dbReference type="InterPro" id="IPR009057">
    <property type="entry name" value="Homeodomain-like_sf"/>
</dbReference>
<dbReference type="EMBL" id="SGXD01000002">
    <property type="protein sequence ID" value="RZS89983.1"/>
    <property type="molecule type" value="Genomic_DNA"/>
</dbReference>
<dbReference type="PRINTS" id="PR00455">
    <property type="entry name" value="HTHTETR"/>
</dbReference>
<dbReference type="Gene3D" id="1.10.357.10">
    <property type="entry name" value="Tetracycline Repressor, domain 2"/>
    <property type="match status" value="1"/>
</dbReference>
<evidence type="ECO:0000259" key="5">
    <source>
        <dbReference type="PROSITE" id="PS50977"/>
    </source>
</evidence>
<dbReference type="GO" id="GO:0003677">
    <property type="term" value="F:DNA binding"/>
    <property type="evidence" value="ECO:0007669"/>
    <property type="project" value="UniProtKB-UniRule"/>
</dbReference>
<proteinExistence type="predicted"/>
<keyword evidence="3" id="KW-0804">Transcription</keyword>
<evidence type="ECO:0000256" key="3">
    <source>
        <dbReference type="ARBA" id="ARBA00023163"/>
    </source>
</evidence>
<comment type="caution">
    <text evidence="6">The sequence shown here is derived from an EMBL/GenBank/DDBJ whole genome shotgun (WGS) entry which is preliminary data.</text>
</comment>
<evidence type="ECO:0000313" key="7">
    <source>
        <dbReference type="Proteomes" id="UP000293638"/>
    </source>
</evidence>
<dbReference type="InterPro" id="IPR036271">
    <property type="entry name" value="Tet_transcr_reg_TetR-rel_C_sf"/>
</dbReference>
<dbReference type="SUPFAM" id="SSF48498">
    <property type="entry name" value="Tetracyclin repressor-like, C-terminal domain"/>
    <property type="match status" value="1"/>
</dbReference>
<evidence type="ECO:0000256" key="2">
    <source>
        <dbReference type="ARBA" id="ARBA00023125"/>
    </source>
</evidence>
<dbReference type="OrthoDB" id="9805134at2"/>
<dbReference type="SUPFAM" id="SSF46689">
    <property type="entry name" value="Homeodomain-like"/>
    <property type="match status" value="1"/>
</dbReference>
<accession>A0A4Q7NS83</accession>
<dbReference type="PROSITE" id="PS50977">
    <property type="entry name" value="HTH_TETR_2"/>
    <property type="match status" value="1"/>
</dbReference>
<dbReference type="PANTHER" id="PTHR47506:SF3">
    <property type="entry name" value="HTH-TYPE TRANSCRIPTIONAL REGULATOR LMRA"/>
    <property type="match status" value="1"/>
</dbReference>
<dbReference type="InterPro" id="IPR011075">
    <property type="entry name" value="TetR_C"/>
</dbReference>
<dbReference type="AlphaFoldDB" id="A0A4Q7NS83"/>
<dbReference type="Pfam" id="PF00440">
    <property type="entry name" value="TetR_N"/>
    <property type="match status" value="1"/>
</dbReference>
<gene>
    <name evidence="6" type="ORF">EV189_1765</name>
</gene>
<keyword evidence="2 4" id="KW-0238">DNA-binding</keyword>
<sequence>MDDARSRLLESTQELLWERGYTGTSPRAIQERAGVGQGSMYHHFSGKRDLAAAAIRQTTEEFLPGWRAVLAGPGTPLERLEAWLRRERDILRGCRIGRLVQDKEVVDDEALRGPIDEVFSGTIGVLAGLLREGQESGEVRAGIDPDQVAAMILSVVQGGYVVARAHQDPERFTAAVEGVLALVAAPGR</sequence>
<organism evidence="6 7">
    <name type="scientific">Motilibacter rhizosphaerae</name>
    <dbReference type="NCBI Taxonomy" id="598652"/>
    <lineage>
        <taxon>Bacteria</taxon>
        <taxon>Bacillati</taxon>
        <taxon>Actinomycetota</taxon>
        <taxon>Actinomycetes</taxon>
        <taxon>Motilibacterales</taxon>
        <taxon>Motilibacteraceae</taxon>
        <taxon>Motilibacter</taxon>
    </lineage>
</organism>
<evidence type="ECO:0000313" key="6">
    <source>
        <dbReference type="EMBL" id="RZS89983.1"/>
    </source>
</evidence>
<name>A0A4Q7NS83_9ACTN</name>
<dbReference type="Pfam" id="PF16925">
    <property type="entry name" value="TetR_C_13"/>
    <property type="match status" value="1"/>
</dbReference>
<protein>
    <submittedName>
        <fullName evidence="6">TetR family transcriptional regulator</fullName>
    </submittedName>
</protein>
<keyword evidence="7" id="KW-1185">Reference proteome</keyword>
<dbReference type="RefSeq" id="WP_130492507.1">
    <property type="nucleotide sequence ID" value="NZ_SGXD01000002.1"/>
</dbReference>
<keyword evidence="1" id="KW-0805">Transcription regulation</keyword>
<evidence type="ECO:0000256" key="1">
    <source>
        <dbReference type="ARBA" id="ARBA00023015"/>
    </source>
</evidence>
<dbReference type="PANTHER" id="PTHR47506">
    <property type="entry name" value="TRANSCRIPTIONAL REGULATORY PROTEIN"/>
    <property type="match status" value="1"/>
</dbReference>
<feature type="DNA-binding region" description="H-T-H motif" evidence="4">
    <location>
        <begin position="25"/>
        <end position="44"/>
    </location>
</feature>
<feature type="domain" description="HTH tetR-type" evidence="5">
    <location>
        <begin position="2"/>
        <end position="62"/>
    </location>
</feature>
<reference evidence="6 7" key="1">
    <citation type="submission" date="2019-02" db="EMBL/GenBank/DDBJ databases">
        <title>Genomic Encyclopedia of Type Strains, Phase IV (KMG-IV): sequencing the most valuable type-strain genomes for metagenomic binning, comparative biology and taxonomic classification.</title>
        <authorList>
            <person name="Goeker M."/>
        </authorList>
    </citation>
    <scope>NUCLEOTIDE SEQUENCE [LARGE SCALE GENOMIC DNA]</scope>
    <source>
        <strain evidence="6 7">DSM 45622</strain>
    </source>
</reference>